<dbReference type="NCBIfam" id="NF001095">
    <property type="entry name" value="PRK00124.1"/>
    <property type="match status" value="1"/>
</dbReference>
<evidence type="ECO:0000256" key="2">
    <source>
        <dbReference type="HAMAP-Rule" id="MF_00489"/>
    </source>
</evidence>
<accession>A0ABZ2I8Z5</accession>
<dbReference type="PANTHER" id="PTHR35146:SF1">
    <property type="entry name" value="UPF0178 PROTEIN YAII"/>
    <property type="match status" value="1"/>
</dbReference>
<organism evidence="3 4">
    <name type="scientific">Pelagibacterium nitratireducens</name>
    <dbReference type="NCBI Taxonomy" id="1046114"/>
    <lineage>
        <taxon>Bacteria</taxon>
        <taxon>Pseudomonadati</taxon>
        <taxon>Pseudomonadota</taxon>
        <taxon>Alphaproteobacteria</taxon>
        <taxon>Hyphomicrobiales</taxon>
        <taxon>Devosiaceae</taxon>
        <taxon>Pelagibacterium</taxon>
    </lineage>
</organism>
<evidence type="ECO:0000313" key="3">
    <source>
        <dbReference type="EMBL" id="WWT34644.1"/>
    </source>
</evidence>
<dbReference type="InterPro" id="IPR003791">
    <property type="entry name" value="UPF0178"/>
</dbReference>
<proteinExistence type="inferred from homology"/>
<gene>
    <name evidence="3" type="ORF">V6617_08020</name>
</gene>
<dbReference type="Proteomes" id="UP001369958">
    <property type="component" value="Chromosome"/>
</dbReference>
<evidence type="ECO:0000256" key="1">
    <source>
        <dbReference type="ARBA" id="ARBA00008522"/>
    </source>
</evidence>
<reference evidence="3 4" key="1">
    <citation type="submission" date="2024-02" db="EMBL/GenBank/DDBJ databases">
        <title>Complete genome sequence of Pelagibacterium nitratireducens ZH15.</title>
        <authorList>
            <person name="Zhao L.H."/>
        </authorList>
    </citation>
    <scope>NUCLEOTIDE SEQUENCE [LARGE SCALE GENOMIC DNA]</scope>
    <source>
        <strain evidence="3 4">ZH15</strain>
    </source>
</reference>
<sequence length="155" mass="16885">MTMPEIYVDADSCPVKAEVTRVAERHGLVVTFVANFGLRPSRDPMIRHVMVPQGADAADDWIVDHAGAGDIVITSDIPLASRALEKGAHVLGPSGKPFTTASIGMALAMRDLNQHLRETGESKGYNREFTARDKSSFLQALDELAARLKRERSAK</sequence>
<keyword evidence="4" id="KW-1185">Reference proteome</keyword>
<dbReference type="CDD" id="cd18720">
    <property type="entry name" value="PIN_YqxD-like"/>
    <property type="match status" value="1"/>
</dbReference>
<comment type="similarity">
    <text evidence="1 2">Belongs to the UPF0178 family.</text>
</comment>
<dbReference type="Pfam" id="PF02639">
    <property type="entry name" value="DUF188"/>
    <property type="match status" value="1"/>
</dbReference>
<dbReference type="HAMAP" id="MF_00489">
    <property type="entry name" value="UPF0178"/>
    <property type="match status" value="1"/>
</dbReference>
<name>A0ABZ2I8Z5_9HYPH</name>
<evidence type="ECO:0000313" key="4">
    <source>
        <dbReference type="Proteomes" id="UP001369958"/>
    </source>
</evidence>
<protein>
    <recommendedName>
        <fullName evidence="2">UPF0178 protein V6617_08020</fullName>
    </recommendedName>
</protein>
<dbReference type="PANTHER" id="PTHR35146">
    <property type="entry name" value="UPF0178 PROTEIN YAII"/>
    <property type="match status" value="1"/>
</dbReference>
<dbReference type="EMBL" id="CP146275">
    <property type="protein sequence ID" value="WWT34644.1"/>
    <property type="molecule type" value="Genomic_DNA"/>
</dbReference>